<dbReference type="GeneID" id="93718955"/>
<comment type="caution">
    <text evidence="1">The sequence shown here is derived from an EMBL/GenBank/DDBJ whole genome shotgun (WGS) entry which is preliminary data.</text>
</comment>
<evidence type="ECO:0000313" key="2">
    <source>
        <dbReference type="Proteomes" id="UP001284033"/>
    </source>
</evidence>
<dbReference type="AlphaFoldDB" id="A0AAP6HI63"/>
<accession>A0AAP6HI63</accession>
<dbReference type="EMBL" id="JAQZHK010000008">
    <property type="protein sequence ID" value="MDY3513335.1"/>
    <property type="molecule type" value="Genomic_DNA"/>
</dbReference>
<gene>
    <name evidence="1" type="ORF">PG303_08920</name>
</gene>
<reference evidence="1" key="1">
    <citation type="submission" date="2023-01" db="EMBL/GenBank/DDBJ databases">
        <title>Genome-based studies on antimicrobial resistance profiles of Riemerella anatipestifer in China, 1994 to 2021.</title>
        <authorList>
            <person name="Yang Z."/>
            <person name="Zhu D."/>
        </authorList>
    </citation>
    <scope>NUCLEOTIDE SEQUENCE</scope>
    <source>
        <strain evidence="1">RCAD1218</strain>
    </source>
</reference>
<evidence type="ECO:0000313" key="1">
    <source>
        <dbReference type="EMBL" id="MDY3513335.1"/>
    </source>
</evidence>
<proteinExistence type="predicted"/>
<name>A0AAP6HI63_RIEAN</name>
<dbReference type="Proteomes" id="UP001284033">
    <property type="component" value="Unassembled WGS sequence"/>
</dbReference>
<organism evidence="1 2">
    <name type="scientific">Riemerella anatipestifer</name>
    <name type="common">Moraxella anatipestifer</name>
    <dbReference type="NCBI Taxonomy" id="34085"/>
    <lineage>
        <taxon>Bacteria</taxon>
        <taxon>Pseudomonadati</taxon>
        <taxon>Bacteroidota</taxon>
        <taxon>Flavobacteriia</taxon>
        <taxon>Flavobacteriales</taxon>
        <taxon>Weeksellaceae</taxon>
        <taxon>Riemerella</taxon>
    </lineage>
</organism>
<sequence>MLETPPTVRLPRPDELPNNPEVFERLKELENANIVEGYKLSINTAHDLPFKFYVEINIDNSRLWDLFKALTNQLPDNLSCIYNLYGEEAIFSVYKDKNIILKQLECYKTELTQDCNLEFGLIYQADDKLEEVFVSDSKFLKVWGNNEISFRQLMNDFRLNEISDLNFIDEFPKVVESLTMFNKKAKRTEAIIEELDEFFNPKKTDWKL</sequence>
<dbReference type="RefSeq" id="WP_004917680.1">
    <property type="nucleotide sequence ID" value="NZ_CP031845.1"/>
</dbReference>
<protein>
    <submittedName>
        <fullName evidence="1">Uncharacterized protein</fullName>
    </submittedName>
</protein>